<dbReference type="Pfam" id="PF04616">
    <property type="entry name" value="Glyco_hydro_43"/>
    <property type="match status" value="1"/>
</dbReference>
<organism evidence="8 9">
    <name type="scientific">Sphingomonas carotinifaciens</name>
    <dbReference type="NCBI Taxonomy" id="1166323"/>
    <lineage>
        <taxon>Bacteria</taxon>
        <taxon>Pseudomonadati</taxon>
        <taxon>Pseudomonadota</taxon>
        <taxon>Alphaproteobacteria</taxon>
        <taxon>Sphingomonadales</taxon>
        <taxon>Sphingomonadaceae</taxon>
        <taxon>Sphingomonas</taxon>
    </lineage>
</organism>
<evidence type="ECO:0000313" key="7">
    <source>
        <dbReference type="EMBL" id="MWC45333.1"/>
    </source>
</evidence>
<dbReference type="OrthoDB" id="7064503at2"/>
<proteinExistence type="inferred from homology"/>
<evidence type="ECO:0000313" key="9">
    <source>
        <dbReference type="Proteomes" id="UP000323502"/>
    </source>
</evidence>
<keyword evidence="6" id="KW-0732">Signal</keyword>
<dbReference type="GO" id="GO:0005975">
    <property type="term" value="P:carbohydrate metabolic process"/>
    <property type="evidence" value="ECO:0007669"/>
    <property type="project" value="InterPro"/>
</dbReference>
<dbReference type="GO" id="GO:0004553">
    <property type="term" value="F:hydrolase activity, hydrolyzing O-glycosyl compounds"/>
    <property type="evidence" value="ECO:0007669"/>
    <property type="project" value="InterPro"/>
</dbReference>
<dbReference type="InterPro" id="IPR006710">
    <property type="entry name" value="Glyco_hydro_43"/>
</dbReference>
<keyword evidence="4 5" id="KW-0326">Glycosidase</keyword>
<reference evidence="8 9" key="1">
    <citation type="submission" date="2016-10" db="EMBL/GenBank/DDBJ databases">
        <authorList>
            <person name="Varghese N."/>
            <person name="Submissions S."/>
        </authorList>
    </citation>
    <scope>NUCLEOTIDE SEQUENCE [LARGE SCALE GENOMIC DNA]</scope>
    <source>
        <strain evidence="8 9">S7-754</strain>
    </source>
</reference>
<evidence type="ECO:0000256" key="3">
    <source>
        <dbReference type="ARBA" id="ARBA00022801"/>
    </source>
</evidence>
<dbReference type="Gene3D" id="2.115.10.20">
    <property type="entry name" value="Glycosyl hydrolase domain, family 43"/>
    <property type="match status" value="1"/>
</dbReference>
<dbReference type="Proteomes" id="UP000323502">
    <property type="component" value="Unassembled WGS sequence"/>
</dbReference>
<keyword evidence="3 5" id="KW-0378">Hydrolase</keyword>
<accession>A0A1G7F9A8</accession>
<gene>
    <name evidence="7" type="ORF">GQR91_17095</name>
    <name evidence="8" type="ORF">SAMN05216557_101299</name>
</gene>
<reference evidence="7 10" key="2">
    <citation type="submission" date="2019-12" db="EMBL/GenBank/DDBJ databases">
        <authorList>
            <person name="Zheng J."/>
        </authorList>
    </citation>
    <scope>NUCLEOTIDE SEQUENCE [LARGE SCALE GENOMIC DNA]</scope>
    <source>
        <strain evidence="7 10">DSM 27347</strain>
    </source>
</reference>
<dbReference type="EMBL" id="FNBI01000001">
    <property type="protein sequence ID" value="SDE72538.1"/>
    <property type="molecule type" value="Genomic_DNA"/>
</dbReference>
<evidence type="ECO:0000313" key="8">
    <source>
        <dbReference type="EMBL" id="SDE72538.1"/>
    </source>
</evidence>
<evidence type="ECO:0000256" key="4">
    <source>
        <dbReference type="ARBA" id="ARBA00023295"/>
    </source>
</evidence>
<evidence type="ECO:0000256" key="6">
    <source>
        <dbReference type="SAM" id="SignalP"/>
    </source>
</evidence>
<dbReference type="Proteomes" id="UP000436801">
    <property type="component" value="Unassembled WGS sequence"/>
</dbReference>
<feature type="signal peptide" evidence="6">
    <location>
        <begin position="1"/>
        <end position="21"/>
    </location>
</feature>
<dbReference type="AlphaFoldDB" id="A0A1G7F9A8"/>
<dbReference type="SUPFAM" id="SSF75005">
    <property type="entry name" value="Arabinanase/levansucrase/invertase"/>
    <property type="match status" value="1"/>
</dbReference>
<dbReference type="InterPro" id="IPR023296">
    <property type="entry name" value="Glyco_hydro_beta-prop_sf"/>
</dbReference>
<evidence type="ECO:0000256" key="2">
    <source>
        <dbReference type="ARBA" id="ARBA00009865"/>
    </source>
</evidence>
<dbReference type="PANTHER" id="PTHR43301:SF3">
    <property type="entry name" value="ARABINAN ENDO-1,5-ALPHA-L-ARABINOSIDASE A-RELATED"/>
    <property type="match status" value="1"/>
</dbReference>
<comment type="similarity">
    <text evidence="2 5">Belongs to the glycosyl hydrolase 43 family.</text>
</comment>
<feature type="chain" id="PRO_5036307307" evidence="6">
    <location>
        <begin position="22"/>
        <end position="312"/>
    </location>
</feature>
<keyword evidence="9" id="KW-1185">Reference proteome</keyword>
<evidence type="ECO:0000256" key="5">
    <source>
        <dbReference type="RuleBase" id="RU361187"/>
    </source>
</evidence>
<name>A0A1G7F9A8_9SPHN</name>
<dbReference type="EMBL" id="WSUT01000005">
    <property type="protein sequence ID" value="MWC45333.1"/>
    <property type="molecule type" value="Genomic_DNA"/>
</dbReference>
<dbReference type="InterPro" id="IPR050727">
    <property type="entry name" value="GH43_arabinanases"/>
</dbReference>
<evidence type="ECO:0000313" key="10">
    <source>
        <dbReference type="Proteomes" id="UP000436801"/>
    </source>
</evidence>
<dbReference type="RefSeq" id="WP_149680907.1">
    <property type="nucleotide sequence ID" value="NZ_FNBI01000001.1"/>
</dbReference>
<dbReference type="CDD" id="cd08983">
    <property type="entry name" value="GH43_Bt3655-like"/>
    <property type="match status" value="1"/>
</dbReference>
<dbReference type="PANTHER" id="PTHR43301">
    <property type="entry name" value="ARABINAN ENDO-1,5-ALPHA-L-ARABINOSIDASE"/>
    <property type="match status" value="1"/>
</dbReference>
<comment type="pathway">
    <text evidence="1">Glycan metabolism; L-arabinan degradation.</text>
</comment>
<sequence>MLDRRTFCGRVALAATLPAFAQRAAAAPAGGGYAFSYFRNADNGGAGMRLAISEDGYRYRAVRNGAPILVPMVGENKLMRDPCIARDPQTGLYHMVWTTSWTGVTIGHASSRDLIHWSEQQAVPVMAAFPDTRNSWAPELVWDARARHFVIVWASTVGKAGDEGDHRLYATTTRDFRRFTPTQLFYDPGFSVIDATFLERDGRMLMFVKDERRDPLRKVIQWCEVSLSPPRFGPLSAPITPAWSEGPTAVVVDGEIVLFFDRYTEKHYDAVASRDGRTWRDVSDRIAMPAGANHGTIIPIGAARLKALAALG</sequence>
<protein>
    <submittedName>
        <fullName evidence="7">Family 43 glycosylhydrolase</fullName>
    </submittedName>
    <submittedName>
        <fullName evidence="8">Glycosyl hydrolases family 43</fullName>
    </submittedName>
</protein>
<evidence type="ECO:0000256" key="1">
    <source>
        <dbReference type="ARBA" id="ARBA00004834"/>
    </source>
</evidence>